<proteinExistence type="predicted"/>
<evidence type="ECO:0000256" key="1">
    <source>
        <dbReference type="SAM" id="MobiDB-lite"/>
    </source>
</evidence>
<feature type="compositionally biased region" description="Basic and acidic residues" evidence="1">
    <location>
        <begin position="43"/>
        <end position="58"/>
    </location>
</feature>
<feature type="compositionally biased region" description="Polar residues" evidence="1">
    <location>
        <begin position="1"/>
        <end position="30"/>
    </location>
</feature>
<keyword evidence="3" id="KW-1185">Reference proteome</keyword>
<organism evidence="2 3">
    <name type="scientific">Penicillium cosmopolitanum</name>
    <dbReference type="NCBI Taxonomy" id="1131564"/>
    <lineage>
        <taxon>Eukaryota</taxon>
        <taxon>Fungi</taxon>
        <taxon>Dikarya</taxon>
        <taxon>Ascomycota</taxon>
        <taxon>Pezizomycotina</taxon>
        <taxon>Eurotiomycetes</taxon>
        <taxon>Eurotiomycetidae</taxon>
        <taxon>Eurotiales</taxon>
        <taxon>Aspergillaceae</taxon>
        <taxon>Penicillium</taxon>
    </lineage>
</organism>
<evidence type="ECO:0000313" key="3">
    <source>
        <dbReference type="Proteomes" id="UP001147747"/>
    </source>
</evidence>
<dbReference type="EMBL" id="JAPZBU010000009">
    <property type="protein sequence ID" value="KAJ5385659.1"/>
    <property type="molecule type" value="Genomic_DNA"/>
</dbReference>
<accession>A0A9W9VM54</accession>
<dbReference type="Proteomes" id="UP001147747">
    <property type="component" value="Unassembled WGS sequence"/>
</dbReference>
<dbReference type="AlphaFoldDB" id="A0A9W9VM54"/>
<name>A0A9W9VM54_9EURO</name>
<feature type="region of interest" description="Disordered" evidence="1">
    <location>
        <begin position="1"/>
        <end position="58"/>
    </location>
</feature>
<protein>
    <submittedName>
        <fullName evidence="2">Uncharacterized protein</fullName>
    </submittedName>
</protein>
<reference evidence="2" key="1">
    <citation type="submission" date="2022-12" db="EMBL/GenBank/DDBJ databases">
        <authorList>
            <person name="Petersen C."/>
        </authorList>
    </citation>
    <scope>NUCLEOTIDE SEQUENCE</scope>
    <source>
        <strain evidence="2">IBT 29677</strain>
    </source>
</reference>
<dbReference type="RefSeq" id="XP_056483457.1">
    <property type="nucleotide sequence ID" value="XM_056632837.1"/>
</dbReference>
<reference evidence="2" key="2">
    <citation type="journal article" date="2023" name="IMA Fungus">
        <title>Comparative genomic study of the Penicillium genus elucidates a diverse pangenome and 15 lateral gene transfer events.</title>
        <authorList>
            <person name="Petersen C."/>
            <person name="Sorensen T."/>
            <person name="Nielsen M.R."/>
            <person name="Sondergaard T.E."/>
            <person name="Sorensen J.L."/>
            <person name="Fitzpatrick D.A."/>
            <person name="Frisvad J.C."/>
            <person name="Nielsen K.L."/>
        </authorList>
    </citation>
    <scope>NUCLEOTIDE SEQUENCE</scope>
    <source>
        <strain evidence="2">IBT 29677</strain>
    </source>
</reference>
<comment type="caution">
    <text evidence="2">The sequence shown here is derived from an EMBL/GenBank/DDBJ whole genome shotgun (WGS) entry which is preliminary data.</text>
</comment>
<evidence type="ECO:0000313" key="2">
    <source>
        <dbReference type="EMBL" id="KAJ5385659.1"/>
    </source>
</evidence>
<dbReference type="GeneID" id="81371817"/>
<sequence>MRMDGISQTSDGSQKAVTRTPSSSSLGTDSTKFDASMDVLGDDANRETEKLQSKKRDWRNEFQHLVLQGIDKHQLY</sequence>
<gene>
    <name evidence="2" type="ORF">N7509_008200</name>
</gene>